<comment type="similarity">
    <text evidence="1">Belongs to the IPP transferase family.</text>
</comment>
<feature type="non-terminal residue" evidence="5">
    <location>
        <position position="109"/>
    </location>
</feature>
<sequence length="109" mass="11864">MYPANYCSSRLITICGATATGKSSLALALAKRLETMIISADSRQVYREFDIGTAKPSLQERQEVPHYLIDICEPAETLTVADYQQQAQKLIISPYPLLPPPASPAPPAS</sequence>
<dbReference type="Gene3D" id="3.40.50.300">
    <property type="entry name" value="P-loop containing nucleotide triphosphate hydrolases"/>
    <property type="match status" value="1"/>
</dbReference>
<dbReference type="PANTHER" id="PTHR11088:SF60">
    <property type="entry name" value="TRNA DIMETHYLALLYLTRANSFERASE"/>
    <property type="match status" value="1"/>
</dbReference>
<evidence type="ECO:0000256" key="3">
    <source>
        <dbReference type="ARBA" id="ARBA00022741"/>
    </source>
</evidence>
<evidence type="ECO:0000313" key="5">
    <source>
        <dbReference type="EMBL" id="KJH69362.1"/>
    </source>
</evidence>
<accession>A0A0D8ZLT8</accession>
<reference evidence="5 6" key="1">
    <citation type="submission" date="2015-02" db="EMBL/GenBank/DDBJ databases">
        <title>Draft genome of a novel marine cyanobacterium (Chroococcales) isolated from South Atlantic Ocean.</title>
        <authorList>
            <person name="Rigonato J."/>
            <person name="Alvarenga D.O."/>
            <person name="Branco L.H."/>
            <person name="Varani A.M."/>
            <person name="Brandini F.P."/>
            <person name="Fiore M.F."/>
        </authorList>
    </citation>
    <scope>NUCLEOTIDE SEQUENCE [LARGE SCALE GENOMIC DNA]</scope>
    <source>
        <strain evidence="5 6">CENA595</strain>
    </source>
</reference>
<keyword evidence="6" id="KW-1185">Reference proteome</keyword>
<comment type="caution">
    <text evidence="5">The sequence shown here is derived from an EMBL/GenBank/DDBJ whole genome shotgun (WGS) entry which is preliminary data.</text>
</comment>
<dbReference type="PANTHER" id="PTHR11088">
    <property type="entry name" value="TRNA DIMETHYLALLYLTRANSFERASE"/>
    <property type="match status" value="1"/>
</dbReference>
<dbReference type="Proteomes" id="UP000032452">
    <property type="component" value="Unassembled WGS sequence"/>
</dbReference>
<dbReference type="GO" id="GO:0006400">
    <property type="term" value="P:tRNA modification"/>
    <property type="evidence" value="ECO:0007669"/>
    <property type="project" value="TreeGrafter"/>
</dbReference>
<keyword evidence="3" id="KW-0547">Nucleotide-binding</keyword>
<dbReference type="SUPFAM" id="SSF52540">
    <property type="entry name" value="P-loop containing nucleoside triphosphate hydrolases"/>
    <property type="match status" value="1"/>
</dbReference>
<gene>
    <name evidence="5" type="ORF">UH38_24335</name>
</gene>
<dbReference type="AlphaFoldDB" id="A0A0D8ZLT8"/>
<keyword evidence="2 5" id="KW-0808">Transferase</keyword>
<evidence type="ECO:0000256" key="2">
    <source>
        <dbReference type="ARBA" id="ARBA00022679"/>
    </source>
</evidence>
<evidence type="ECO:0000313" key="6">
    <source>
        <dbReference type="Proteomes" id="UP000032452"/>
    </source>
</evidence>
<dbReference type="InterPro" id="IPR039657">
    <property type="entry name" value="Dimethylallyltransferase"/>
</dbReference>
<dbReference type="RefSeq" id="WP_045057306.1">
    <property type="nucleotide sequence ID" value="NZ_CAWMDP010000022.1"/>
</dbReference>
<dbReference type="GO" id="GO:0005524">
    <property type="term" value="F:ATP binding"/>
    <property type="evidence" value="ECO:0007669"/>
    <property type="project" value="UniProtKB-KW"/>
</dbReference>
<keyword evidence="4" id="KW-0067">ATP-binding</keyword>
<name>A0A0D8ZLT8_9CYAN</name>
<dbReference type="GO" id="GO:0052381">
    <property type="term" value="F:tRNA dimethylallyltransferase activity"/>
    <property type="evidence" value="ECO:0007669"/>
    <property type="project" value="TreeGrafter"/>
</dbReference>
<organism evidence="5 6">
    <name type="scientific">Aliterella atlantica CENA595</name>
    <dbReference type="NCBI Taxonomy" id="1618023"/>
    <lineage>
        <taxon>Bacteria</taxon>
        <taxon>Bacillati</taxon>
        <taxon>Cyanobacteriota</taxon>
        <taxon>Cyanophyceae</taxon>
        <taxon>Chroococcidiopsidales</taxon>
        <taxon>Aliterellaceae</taxon>
        <taxon>Aliterella</taxon>
    </lineage>
</organism>
<proteinExistence type="inferred from homology"/>
<evidence type="ECO:0000256" key="1">
    <source>
        <dbReference type="ARBA" id="ARBA00005842"/>
    </source>
</evidence>
<dbReference type="PATRIC" id="fig|1618023.3.peg.1972"/>
<dbReference type="EMBL" id="JYON01000050">
    <property type="protein sequence ID" value="KJH69362.1"/>
    <property type="molecule type" value="Genomic_DNA"/>
</dbReference>
<protein>
    <submittedName>
        <fullName evidence="5">tRNA delta(2)-isopentenylpyrophosphate transferase</fullName>
    </submittedName>
</protein>
<dbReference type="InterPro" id="IPR027417">
    <property type="entry name" value="P-loop_NTPase"/>
</dbReference>
<dbReference type="STRING" id="1618023.UH38_24335"/>
<evidence type="ECO:0000256" key="4">
    <source>
        <dbReference type="ARBA" id="ARBA00022840"/>
    </source>
</evidence>
<dbReference type="Pfam" id="PF01715">
    <property type="entry name" value="IPPT"/>
    <property type="match status" value="1"/>
</dbReference>